<feature type="region of interest" description="Disordered" evidence="1">
    <location>
        <begin position="75"/>
        <end position="100"/>
    </location>
</feature>
<gene>
    <name evidence="2" type="ORF">Cni_G18119</name>
</gene>
<dbReference type="EMBL" id="CP136894">
    <property type="protein sequence ID" value="WOL09366.1"/>
    <property type="molecule type" value="Genomic_DNA"/>
</dbReference>
<organism evidence="2 3">
    <name type="scientific">Canna indica</name>
    <name type="common">Indian-shot</name>
    <dbReference type="NCBI Taxonomy" id="4628"/>
    <lineage>
        <taxon>Eukaryota</taxon>
        <taxon>Viridiplantae</taxon>
        <taxon>Streptophyta</taxon>
        <taxon>Embryophyta</taxon>
        <taxon>Tracheophyta</taxon>
        <taxon>Spermatophyta</taxon>
        <taxon>Magnoliopsida</taxon>
        <taxon>Liliopsida</taxon>
        <taxon>Zingiberales</taxon>
        <taxon>Cannaceae</taxon>
        <taxon>Canna</taxon>
    </lineage>
</organism>
<keyword evidence="3" id="KW-1185">Reference proteome</keyword>
<proteinExistence type="predicted"/>
<evidence type="ECO:0000256" key="1">
    <source>
        <dbReference type="SAM" id="MobiDB-lite"/>
    </source>
</evidence>
<reference evidence="2 3" key="1">
    <citation type="submission" date="2023-10" db="EMBL/GenBank/DDBJ databases">
        <title>Chromosome-scale genome assembly provides insights into flower coloration mechanisms of Canna indica.</title>
        <authorList>
            <person name="Li C."/>
        </authorList>
    </citation>
    <scope>NUCLEOTIDE SEQUENCE [LARGE SCALE GENOMIC DNA]</scope>
    <source>
        <tissue evidence="2">Flower</tissue>
    </source>
</reference>
<evidence type="ECO:0000313" key="3">
    <source>
        <dbReference type="Proteomes" id="UP001327560"/>
    </source>
</evidence>
<dbReference type="Proteomes" id="UP001327560">
    <property type="component" value="Chromosome 5"/>
</dbReference>
<accession>A0AAQ3QE36</accession>
<sequence>MDYIPDNLFQLCIELKQGCESVVHPKSVFLDPNMNLRAIDYKFDQISVVLEEATGIEPLEGIECAKRPREEEEEVISGVASGNSIGGEDTAAIEEGQRLR</sequence>
<evidence type="ECO:0000313" key="2">
    <source>
        <dbReference type="EMBL" id="WOL09366.1"/>
    </source>
</evidence>
<dbReference type="AlphaFoldDB" id="A0AAQ3QE36"/>
<protein>
    <submittedName>
        <fullName evidence="2">Uncharacterized protein</fullName>
    </submittedName>
</protein>
<name>A0AAQ3QE36_9LILI</name>